<dbReference type="PATRIC" id="fig|1125702.3.peg.2008"/>
<evidence type="ECO:0000313" key="1">
    <source>
        <dbReference type="EMBL" id="EPF46429.1"/>
    </source>
</evidence>
<gene>
    <name evidence="1" type="ORF">HMPREF1222_01951</name>
</gene>
<comment type="caution">
    <text evidence="1">The sequence shown here is derived from an EMBL/GenBank/DDBJ whole genome shotgun (WGS) entry which is preliminary data.</text>
</comment>
<reference evidence="1 2" key="1">
    <citation type="submission" date="2013-04" db="EMBL/GenBank/DDBJ databases">
        <title>The Genome Sequence of Treponema vincentii F0403.</title>
        <authorList>
            <consortium name="The Broad Institute Genomics Platform"/>
            <person name="Earl A."/>
            <person name="Ward D."/>
            <person name="Feldgarden M."/>
            <person name="Gevers D."/>
            <person name="Leonetti C."/>
            <person name="Izard J."/>
            <person name="Walker B."/>
            <person name="Young S."/>
            <person name="Zeng Q."/>
            <person name="Gargeya S."/>
            <person name="Fitzgerald M."/>
            <person name="Haas B."/>
            <person name="Abouelleil A."/>
            <person name="Allen A.W."/>
            <person name="Alvarado L."/>
            <person name="Arachchi H.M."/>
            <person name="Berlin A.M."/>
            <person name="Chapman S.B."/>
            <person name="Gainer-Dewar J."/>
            <person name="Goldberg J."/>
            <person name="Griggs A."/>
            <person name="Gujja S."/>
            <person name="Hansen M."/>
            <person name="Howarth C."/>
            <person name="Imamovic A."/>
            <person name="Ireland A."/>
            <person name="Larimer J."/>
            <person name="McCowan C."/>
            <person name="Murphy C."/>
            <person name="Pearson M."/>
            <person name="Poon T.W."/>
            <person name="Priest M."/>
            <person name="Roberts A."/>
            <person name="Saif S."/>
            <person name="Shea T."/>
            <person name="Sisk P."/>
            <person name="Sykes S."/>
            <person name="Wortman J."/>
            <person name="Nusbaum C."/>
            <person name="Birren B."/>
        </authorList>
    </citation>
    <scope>NUCLEOTIDE SEQUENCE [LARGE SCALE GENOMIC DNA]</scope>
    <source>
        <strain evidence="1 2">F0403</strain>
    </source>
</reference>
<dbReference type="AlphaFoldDB" id="S3MBM3"/>
<accession>S3MBM3</accession>
<dbReference type="EMBL" id="ATFC01000009">
    <property type="protein sequence ID" value="EPF46429.1"/>
    <property type="molecule type" value="Genomic_DNA"/>
</dbReference>
<dbReference type="HOGENOM" id="CLU_2940491_0_0_12"/>
<name>S3MBM3_9SPIR</name>
<organism evidence="1 2">
    <name type="scientific">Treponema vincentii F0403</name>
    <dbReference type="NCBI Taxonomy" id="1125702"/>
    <lineage>
        <taxon>Bacteria</taxon>
        <taxon>Pseudomonadati</taxon>
        <taxon>Spirochaetota</taxon>
        <taxon>Spirochaetia</taxon>
        <taxon>Spirochaetales</taxon>
        <taxon>Treponemataceae</taxon>
        <taxon>Treponema</taxon>
    </lineage>
</organism>
<dbReference type="Proteomes" id="UP000014605">
    <property type="component" value="Unassembled WGS sequence"/>
</dbReference>
<dbReference type="GeneID" id="301462073"/>
<dbReference type="RefSeq" id="WP_016519236.1">
    <property type="nucleotide sequence ID" value="NZ_KE332512.1"/>
</dbReference>
<evidence type="ECO:0000313" key="2">
    <source>
        <dbReference type="Proteomes" id="UP000014605"/>
    </source>
</evidence>
<proteinExistence type="predicted"/>
<keyword evidence="2" id="KW-1185">Reference proteome</keyword>
<protein>
    <submittedName>
        <fullName evidence="1">Uncharacterized protein</fullName>
    </submittedName>
</protein>
<sequence>MNEFFEIASRFAYAGGDVSFDVVEARKEIDADGVSYWTLKIAVQKTPEQLEKGNGGASDADNQ</sequence>